<name>A0A516KMI0_9CAUD</name>
<dbReference type="Proteomes" id="UP000317800">
    <property type="component" value="Segment"/>
</dbReference>
<organism evidence="1 3">
    <name type="scientific">Bacillus phage vB_BmeM-Goe8</name>
    <dbReference type="NCBI Taxonomy" id="2593638"/>
    <lineage>
        <taxon>Viruses</taxon>
        <taxon>Duplodnaviria</taxon>
        <taxon>Heunggongvirae</taxon>
        <taxon>Uroviricota</taxon>
        <taxon>Caudoviricetes</taxon>
        <taxon>Herelleviridae</taxon>
        <taxon>Bastillevirinae</taxon>
        <taxon>Goettingenvirus</taxon>
        <taxon>Goettingenvirus goe8</taxon>
    </lineage>
</organism>
<sequence>MILYRTTTELLEAAKKLKEAAKLVQDATQHRIWWDKKVDVLRAVNGALESGAFTGDAYAELKEARYIIGYAEAKAGGYFSWE</sequence>
<protein>
    <submittedName>
        <fullName evidence="1">Uncharacterized protein</fullName>
    </submittedName>
</protein>
<proteinExistence type="predicted"/>
<keyword evidence="3" id="KW-1185">Reference proteome</keyword>
<evidence type="ECO:0000313" key="2">
    <source>
        <dbReference type="EMBL" id="QDP43029.1"/>
    </source>
</evidence>
<reference evidence="1 3" key="1">
    <citation type="submission" date="2019-06" db="EMBL/GenBank/DDBJ databases">
        <authorList>
            <person name="Hertel R."/>
        </authorList>
    </citation>
    <scope>NUCLEOTIDE SEQUENCE [LARGE SCALE GENOMIC DNA]</scope>
</reference>
<dbReference type="EMBL" id="MN043729">
    <property type="protein sequence ID" value="QDP43029.1"/>
    <property type="molecule type" value="Genomic_DNA"/>
</dbReference>
<dbReference type="EMBL" id="MN043729">
    <property type="protein sequence ID" value="QDP42802.1"/>
    <property type="molecule type" value="Genomic_DNA"/>
</dbReference>
<gene>
    <name evidence="1" type="ORF">Goe8_c00180</name>
    <name evidence="2" type="ORF">Goe8_c02560</name>
</gene>
<evidence type="ECO:0000313" key="1">
    <source>
        <dbReference type="EMBL" id="QDP42802.1"/>
    </source>
</evidence>
<accession>A0A516KMI0</accession>
<evidence type="ECO:0000313" key="3">
    <source>
        <dbReference type="Proteomes" id="UP000317800"/>
    </source>
</evidence>